<dbReference type="InterPro" id="IPR000600">
    <property type="entry name" value="ROK"/>
</dbReference>
<dbReference type="STRING" id="1121416.SAMN02745220_02007"/>
<accession>A0A1M7Y5Q8</accession>
<dbReference type="PANTHER" id="PTHR18964">
    <property type="entry name" value="ROK (REPRESSOR, ORF, KINASE) FAMILY"/>
    <property type="match status" value="1"/>
</dbReference>
<dbReference type="InterPro" id="IPR036390">
    <property type="entry name" value="WH_DNA-bd_sf"/>
</dbReference>
<dbReference type="RefSeq" id="WP_073613312.1">
    <property type="nucleotide sequence ID" value="NZ_FRFE01000008.1"/>
</dbReference>
<dbReference type="Gene3D" id="3.30.420.40">
    <property type="match status" value="2"/>
</dbReference>
<reference evidence="2 3" key="1">
    <citation type="submission" date="2016-12" db="EMBL/GenBank/DDBJ databases">
        <authorList>
            <person name="Song W.-J."/>
            <person name="Kurnit D.M."/>
        </authorList>
    </citation>
    <scope>NUCLEOTIDE SEQUENCE [LARGE SCALE GENOMIC DNA]</scope>
    <source>
        <strain evidence="2 3">DSM 18488</strain>
    </source>
</reference>
<name>A0A1M7Y5Q8_9BACT</name>
<gene>
    <name evidence="2" type="ORF">SAMN02745220_02007</name>
</gene>
<dbReference type="SUPFAM" id="SSF53067">
    <property type="entry name" value="Actin-like ATPase domain"/>
    <property type="match status" value="1"/>
</dbReference>
<dbReference type="InterPro" id="IPR043129">
    <property type="entry name" value="ATPase_NBD"/>
</dbReference>
<dbReference type="CDD" id="cd24073">
    <property type="entry name" value="ASKHA_ATPase_ROK_CYANR"/>
    <property type="match status" value="1"/>
</dbReference>
<dbReference type="Pfam" id="PF00480">
    <property type="entry name" value="ROK"/>
    <property type="match status" value="1"/>
</dbReference>
<proteinExistence type="inferred from homology"/>
<keyword evidence="2" id="KW-0418">Kinase</keyword>
<dbReference type="PANTHER" id="PTHR18964:SF149">
    <property type="entry name" value="BIFUNCTIONAL UDP-N-ACETYLGLUCOSAMINE 2-EPIMERASE_N-ACETYLMANNOSAMINE KINASE"/>
    <property type="match status" value="1"/>
</dbReference>
<evidence type="ECO:0000313" key="3">
    <source>
        <dbReference type="Proteomes" id="UP000184603"/>
    </source>
</evidence>
<evidence type="ECO:0000256" key="1">
    <source>
        <dbReference type="ARBA" id="ARBA00006479"/>
    </source>
</evidence>
<organism evidence="2 3">
    <name type="scientific">Desulfopila aestuarii DSM 18488</name>
    <dbReference type="NCBI Taxonomy" id="1121416"/>
    <lineage>
        <taxon>Bacteria</taxon>
        <taxon>Pseudomonadati</taxon>
        <taxon>Thermodesulfobacteriota</taxon>
        <taxon>Desulfobulbia</taxon>
        <taxon>Desulfobulbales</taxon>
        <taxon>Desulfocapsaceae</taxon>
        <taxon>Desulfopila</taxon>
    </lineage>
</organism>
<dbReference type="SUPFAM" id="SSF46785">
    <property type="entry name" value="Winged helix' DNA-binding domain"/>
    <property type="match status" value="1"/>
</dbReference>
<evidence type="ECO:0000313" key="2">
    <source>
        <dbReference type="EMBL" id="SHO47862.1"/>
    </source>
</evidence>
<dbReference type="Proteomes" id="UP000184603">
    <property type="component" value="Unassembled WGS sequence"/>
</dbReference>
<sequence>MPMPVRDLMRAINRAKIIQIIRTAGLVSRVELAAESGLSKASVTGITAELIKEGLIIEKQSGEYEGGRRPKLLGLNPDGAYVVGVNLSIMEINVVIMNLEADIIANTSQPLENRHYSVDEITELMVTTVQTCMWEGNFARDRISGVGIGVPGPVYTNSGIIRFLPNYGWENVNLRDRIEARLGLPCFIDNSSNTLAAAERWFGEGKGIDNFLVVTLLNGVGLGIVINGHIYRGAEGIAGEFGHNIIIPDGPLCRCGKKGCVESFAGMISLIRDAKAAAAAGKWQPADIEAITFDSLVAELKSNNKIIIDIFNQAGTILGRGASHLVALFNPSRIIVTGTSVKAGRHLLEPFKAALANNTPEMCGSIDDLVFVKEWTDEQWARGAGSLALQELYKSPVSELTTD</sequence>
<dbReference type="InterPro" id="IPR036388">
    <property type="entry name" value="WH-like_DNA-bd_sf"/>
</dbReference>
<dbReference type="OrthoDB" id="9810372at2"/>
<dbReference type="InterPro" id="IPR049874">
    <property type="entry name" value="ROK_cs"/>
</dbReference>
<dbReference type="PROSITE" id="PS01125">
    <property type="entry name" value="ROK"/>
    <property type="match status" value="1"/>
</dbReference>
<dbReference type="EMBL" id="FRFE01000008">
    <property type="protein sequence ID" value="SHO47862.1"/>
    <property type="molecule type" value="Genomic_DNA"/>
</dbReference>
<dbReference type="Gene3D" id="1.10.10.10">
    <property type="entry name" value="Winged helix-like DNA-binding domain superfamily/Winged helix DNA-binding domain"/>
    <property type="match status" value="1"/>
</dbReference>
<protein>
    <submittedName>
        <fullName evidence="2">Sugar kinase of the NBD/HSP70 family, may contain an N-terminal HTH domain</fullName>
    </submittedName>
</protein>
<dbReference type="GO" id="GO:0016301">
    <property type="term" value="F:kinase activity"/>
    <property type="evidence" value="ECO:0007669"/>
    <property type="project" value="UniProtKB-KW"/>
</dbReference>
<keyword evidence="3" id="KW-1185">Reference proteome</keyword>
<comment type="similarity">
    <text evidence="1">Belongs to the ROK (NagC/XylR) family.</text>
</comment>
<keyword evidence="2" id="KW-0808">Transferase</keyword>
<dbReference type="AlphaFoldDB" id="A0A1M7Y5Q8"/>